<evidence type="ECO:0000313" key="5">
    <source>
        <dbReference type="Proteomes" id="UP000594903"/>
    </source>
</evidence>
<dbReference type="PROSITE" id="PS01332">
    <property type="entry name" value="HTH_RRF2_1"/>
    <property type="match status" value="1"/>
</dbReference>
<name>A0A378XFD2_9BURK</name>
<dbReference type="NCBIfam" id="TIGR00738">
    <property type="entry name" value="rrf2_super"/>
    <property type="match status" value="1"/>
</dbReference>
<protein>
    <submittedName>
        <fullName evidence="3">HTH-type transcriptional repressor NsrR</fullName>
    </submittedName>
    <submittedName>
        <fullName evidence="2">Rrf2 family transcriptional regulator</fullName>
    </submittedName>
</protein>
<dbReference type="EMBL" id="CP065725">
    <property type="protein sequence ID" value="QPT41000.1"/>
    <property type="molecule type" value="Genomic_DNA"/>
</dbReference>
<evidence type="ECO:0000313" key="4">
    <source>
        <dbReference type="Proteomes" id="UP000254603"/>
    </source>
</evidence>
<dbReference type="PROSITE" id="PS51197">
    <property type="entry name" value="HTH_RRF2_2"/>
    <property type="match status" value="1"/>
</dbReference>
<reference evidence="2 5" key="2">
    <citation type="submission" date="2020-12" db="EMBL/GenBank/DDBJ databases">
        <title>FDA dAtabase for Regulatory Grade micrObial Sequences (FDA-ARGOS): Supporting development and validation of Infectious Disease Dx tests.</title>
        <authorList>
            <person name="Sproer C."/>
            <person name="Gronow S."/>
            <person name="Severitt S."/>
            <person name="Schroder I."/>
            <person name="Tallon L."/>
            <person name="Sadzewicz L."/>
            <person name="Zhao X."/>
            <person name="Boylan J."/>
            <person name="Ott S."/>
            <person name="Bowen H."/>
            <person name="Vavikolanu K."/>
            <person name="Mehta A."/>
            <person name="Aluvathingal J."/>
            <person name="Nadendla S."/>
            <person name="Lowell S."/>
            <person name="Myers T."/>
            <person name="Yan Y."/>
            <person name="Sichtig H."/>
        </authorList>
    </citation>
    <scope>NUCLEOTIDE SEQUENCE [LARGE SCALE GENOMIC DNA]</scope>
    <source>
        <strain evidence="2 5">FDAARGOS_872</strain>
    </source>
</reference>
<dbReference type="Proteomes" id="UP000254603">
    <property type="component" value="Unassembled WGS sequence"/>
</dbReference>
<organism evidence="3 4">
    <name type="scientific">Oligella ureolytica</name>
    <dbReference type="NCBI Taxonomy" id="90244"/>
    <lineage>
        <taxon>Bacteria</taxon>
        <taxon>Pseudomonadati</taxon>
        <taxon>Pseudomonadota</taxon>
        <taxon>Betaproteobacteria</taxon>
        <taxon>Burkholderiales</taxon>
        <taxon>Alcaligenaceae</taxon>
        <taxon>Oligella</taxon>
    </lineage>
</organism>
<gene>
    <name evidence="3" type="primary">nsrR</name>
    <name evidence="2" type="ORF">I6G29_05510</name>
    <name evidence="3" type="ORF">NCTC11997_01157</name>
</gene>
<dbReference type="OrthoDB" id="9795923at2"/>
<dbReference type="InterPro" id="IPR036390">
    <property type="entry name" value="WH_DNA-bd_sf"/>
</dbReference>
<dbReference type="AlphaFoldDB" id="A0A378XFD2"/>
<dbReference type="PANTHER" id="PTHR33221:SF4">
    <property type="entry name" value="HTH-TYPE TRANSCRIPTIONAL REPRESSOR NSRR"/>
    <property type="match status" value="1"/>
</dbReference>
<evidence type="ECO:0000313" key="3">
    <source>
        <dbReference type="EMBL" id="SUA53421.1"/>
    </source>
</evidence>
<dbReference type="STRING" id="1122619.GCA_000373745_00845"/>
<dbReference type="Gene3D" id="1.10.10.10">
    <property type="entry name" value="Winged helix-like DNA-binding domain superfamily/Winged helix DNA-binding domain"/>
    <property type="match status" value="1"/>
</dbReference>
<accession>A0A378XFD2</accession>
<dbReference type="InterPro" id="IPR000944">
    <property type="entry name" value="Tscrpt_reg_Rrf2"/>
</dbReference>
<evidence type="ECO:0000313" key="2">
    <source>
        <dbReference type="EMBL" id="QPT41000.1"/>
    </source>
</evidence>
<dbReference type="PANTHER" id="PTHR33221">
    <property type="entry name" value="WINGED HELIX-TURN-HELIX TRANSCRIPTIONAL REGULATOR, RRF2 FAMILY"/>
    <property type="match status" value="1"/>
</dbReference>
<dbReference type="GO" id="GO:0003700">
    <property type="term" value="F:DNA-binding transcription factor activity"/>
    <property type="evidence" value="ECO:0007669"/>
    <property type="project" value="TreeGrafter"/>
</dbReference>
<sequence>MRLTTYSDYALRCLIFLATQEDKEKLMNIQDIADVYDISKNHLTKIVHQLATLGYIESVRGRNGGIRLAKEPETINIGIVIRQTEADFSIVDCFTPITEEGIIALPTSGKTPEEKLSIKKQMELCKISPVCKLKHVFYEATQHFLSVLDKYTLADMTENKAELKALFAE</sequence>
<dbReference type="Pfam" id="PF02082">
    <property type="entry name" value="Rrf2"/>
    <property type="match status" value="1"/>
</dbReference>
<dbReference type="Proteomes" id="UP000594903">
    <property type="component" value="Chromosome"/>
</dbReference>
<dbReference type="RefSeq" id="WP_018574029.1">
    <property type="nucleotide sequence ID" value="NZ_CP065725.1"/>
</dbReference>
<proteinExistence type="predicted"/>
<dbReference type="InterPro" id="IPR030489">
    <property type="entry name" value="TR_Rrf2-type_CS"/>
</dbReference>
<dbReference type="GO" id="GO:0005829">
    <property type="term" value="C:cytosol"/>
    <property type="evidence" value="ECO:0007669"/>
    <property type="project" value="TreeGrafter"/>
</dbReference>
<evidence type="ECO:0000256" key="1">
    <source>
        <dbReference type="ARBA" id="ARBA00023125"/>
    </source>
</evidence>
<keyword evidence="1" id="KW-0238">DNA-binding</keyword>
<keyword evidence="5" id="KW-1185">Reference proteome</keyword>
<dbReference type="GO" id="GO:0003677">
    <property type="term" value="F:DNA binding"/>
    <property type="evidence" value="ECO:0007669"/>
    <property type="project" value="UniProtKB-KW"/>
</dbReference>
<dbReference type="EMBL" id="UGSB01000001">
    <property type="protein sequence ID" value="SUA53421.1"/>
    <property type="molecule type" value="Genomic_DNA"/>
</dbReference>
<reference evidence="3 4" key="1">
    <citation type="submission" date="2018-06" db="EMBL/GenBank/DDBJ databases">
        <authorList>
            <consortium name="Pathogen Informatics"/>
            <person name="Doyle S."/>
        </authorList>
    </citation>
    <scope>NUCLEOTIDE SEQUENCE [LARGE SCALE GENOMIC DNA]</scope>
    <source>
        <strain evidence="3 4">NCTC11997</strain>
    </source>
</reference>
<dbReference type="SUPFAM" id="SSF46785">
    <property type="entry name" value="Winged helix' DNA-binding domain"/>
    <property type="match status" value="1"/>
</dbReference>
<dbReference type="InterPro" id="IPR036388">
    <property type="entry name" value="WH-like_DNA-bd_sf"/>
</dbReference>